<dbReference type="InterPro" id="IPR001818">
    <property type="entry name" value="Pept_M10_metallopeptidase"/>
</dbReference>
<dbReference type="AlphaFoldDB" id="A0A1Y1QM15"/>
<evidence type="ECO:0000256" key="4">
    <source>
        <dbReference type="ARBA" id="ARBA00022833"/>
    </source>
</evidence>
<dbReference type="GO" id="GO:0006508">
    <property type="term" value="P:proteolysis"/>
    <property type="evidence" value="ECO:0007669"/>
    <property type="project" value="UniProtKB-KW"/>
</dbReference>
<evidence type="ECO:0000313" key="6">
    <source>
        <dbReference type="EMBL" id="OQX08780.1"/>
    </source>
</evidence>
<evidence type="ECO:0000256" key="2">
    <source>
        <dbReference type="ARBA" id="ARBA00022723"/>
    </source>
</evidence>
<evidence type="ECO:0000313" key="7">
    <source>
        <dbReference type="Proteomes" id="UP000192491"/>
    </source>
</evidence>
<keyword evidence="2" id="KW-0479">Metal-binding</keyword>
<dbReference type="Pfam" id="PF00413">
    <property type="entry name" value="Peptidase_M10"/>
    <property type="match status" value="1"/>
</dbReference>
<proteinExistence type="predicted"/>
<evidence type="ECO:0000256" key="3">
    <source>
        <dbReference type="ARBA" id="ARBA00022801"/>
    </source>
</evidence>
<dbReference type="Proteomes" id="UP000192491">
    <property type="component" value="Unassembled WGS sequence"/>
</dbReference>
<organism evidence="6 7">
    <name type="scientific">Thiothrix lacustris</name>
    <dbReference type="NCBI Taxonomy" id="525917"/>
    <lineage>
        <taxon>Bacteria</taxon>
        <taxon>Pseudomonadati</taxon>
        <taxon>Pseudomonadota</taxon>
        <taxon>Gammaproteobacteria</taxon>
        <taxon>Thiotrichales</taxon>
        <taxon>Thiotrichaceae</taxon>
        <taxon>Thiothrix</taxon>
    </lineage>
</organism>
<dbReference type="InterPro" id="IPR006026">
    <property type="entry name" value="Peptidase_Metallo"/>
</dbReference>
<evidence type="ECO:0000256" key="1">
    <source>
        <dbReference type="ARBA" id="ARBA00022670"/>
    </source>
</evidence>
<keyword evidence="1" id="KW-0645">Protease</keyword>
<dbReference type="CDD" id="cd04277">
    <property type="entry name" value="ZnMc_serralysin_like"/>
    <property type="match status" value="1"/>
</dbReference>
<keyword evidence="3" id="KW-0378">Hydrolase</keyword>
<dbReference type="EMBL" id="MTEJ01000165">
    <property type="protein sequence ID" value="OQX08780.1"/>
    <property type="molecule type" value="Genomic_DNA"/>
</dbReference>
<accession>A0A1Y1QM15</accession>
<evidence type="ECO:0000259" key="5">
    <source>
        <dbReference type="SMART" id="SM00235"/>
    </source>
</evidence>
<dbReference type="SMART" id="SM00235">
    <property type="entry name" value="ZnMc"/>
    <property type="match status" value="1"/>
</dbReference>
<dbReference type="GO" id="GO:0004222">
    <property type="term" value="F:metalloendopeptidase activity"/>
    <property type="evidence" value="ECO:0007669"/>
    <property type="project" value="InterPro"/>
</dbReference>
<sequence length="233" mass="25805">MDNQEKTLVIDALSSGLVWQSSAISFSVPTSGSTWAYSAESNHAAYGVLSATQTSAFRATLQAWDDVIAANFYEIQEPQASGQVRVAFTDVGGVEPGYAYYPSNLPQGGDIWLDDSLKSAAFTPGSYSYFILLHELGHVLGLKHPHEASGNSTTLLPLPLDDMRHTVMSYREQPNRYILDFYVNEAGDLAYKAIPVYASSPMWMCWRCRRFMVWMPPRVPAMTSTVGTAVKHY</sequence>
<dbReference type="GO" id="GO:0008270">
    <property type="term" value="F:zinc ion binding"/>
    <property type="evidence" value="ECO:0007669"/>
    <property type="project" value="InterPro"/>
</dbReference>
<protein>
    <recommendedName>
        <fullName evidence="5">Peptidase metallopeptidase domain-containing protein</fullName>
    </recommendedName>
</protein>
<keyword evidence="4" id="KW-0862">Zinc</keyword>
<dbReference type="GO" id="GO:0031012">
    <property type="term" value="C:extracellular matrix"/>
    <property type="evidence" value="ECO:0007669"/>
    <property type="project" value="InterPro"/>
</dbReference>
<dbReference type="Gene3D" id="3.40.390.10">
    <property type="entry name" value="Collagenase (Catalytic Domain)"/>
    <property type="match status" value="1"/>
</dbReference>
<dbReference type="InterPro" id="IPR034033">
    <property type="entry name" value="Serralysin-like"/>
</dbReference>
<name>A0A1Y1QM15_9GAMM</name>
<comment type="caution">
    <text evidence="6">The sequence shown here is derived from an EMBL/GenBank/DDBJ whole genome shotgun (WGS) entry which is preliminary data.</text>
</comment>
<dbReference type="InterPro" id="IPR024079">
    <property type="entry name" value="MetalloPept_cat_dom_sf"/>
</dbReference>
<dbReference type="SUPFAM" id="SSF55486">
    <property type="entry name" value="Metalloproteases ('zincins'), catalytic domain"/>
    <property type="match status" value="1"/>
</dbReference>
<gene>
    <name evidence="6" type="ORF">BWK73_24520</name>
</gene>
<feature type="domain" description="Peptidase metallopeptidase" evidence="5">
    <location>
        <begin position="15"/>
        <end position="173"/>
    </location>
</feature>
<reference evidence="6 7" key="1">
    <citation type="submission" date="2017-01" db="EMBL/GenBank/DDBJ databases">
        <title>Novel large sulfur bacteria in the metagenomes of groundwater-fed chemosynthetic microbial mats in the Lake Huron basin.</title>
        <authorList>
            <person name="Sharrar A.M."/>
            <person name="Flood B.E."/>
            <person name="Bailey J.V."/>
            <person name="Jones D.S."/>
            <person name="Biddanda B."/>
            <person name="Ruberg S.A."/>
            <person name="Marcus D.N."/>
            <person name="Dick G.J."/>
        </authorList>
    </citation>
    <scope>NUCLEOTIDE SEQUENCE [LARGE SCALE GENOMIC DNA]</scope>
    <source>
        <strain evidence="6">A8</strain>
    </source>
</reference>